<protein>
    <submittedName>
        <fullName evidence="2">Uncharacterized protein</fullName>
    </submittedName>
</protein>
<dbReference type="AlphaFoldDB" id="A0A1R1Y443"/>
<feature type="region of interest" description="Disordered" evidence="1">
    <location>
        <begin position="1"/>
        <end position="23"/>
    </location>
</feature>
<dbReference type="Proteomes" id="UP000187283">
    <property type="component" value="Unassembled WGS sequence"/>
</dbReference>
<evidence type="ECO:0000256" key="1">
    <source>
        <dbReference type="SAM" id="MobiDB-lite"/>
    </source>
</evidence>
<feature type="non-terminal residue" evidence="2">
    <location>
        <position position="23"/>
    </location>
</feature>
<reference evidence="2 3" key="1">
    <citation type="submission" date="2017-01" db="EMBL/GenBank/DDBJ databases">
        <authorList>
            <person name="Mah S.A."/>
            <person name="Swanson W.J."/>
            <person name="Moy G.W."/>
            <person name="Vacquier V.D."/>
        </authorList>
    </citation>
    <scope>NUCLEOTIDE SEQUENCE [LARGE SCALE GENOMIC DNA]</scope>
    <source>
        <strain evidence="2 3">GSMNP</strain>
    </source>
</reference>
<name>A0A1R1Y443_9FUNG</name>
<gene>
    <name evidence="2" type="ORF">AYI70_g3317</name>
</gene>
<dbReference type="EMBL" id="LSSN01000940">
    <property type="protein sequence ID" value="OMJ21683.1"/>
    <property type="molecule type" value="Genomic_DNA"/>
</dbReference>
<evidence type="ECO:0000313" key="3">
    <source>
        <dbReference type="Proteomes" id="UP000187283"/>
    </source>
</evidence>
<comment type="caution">
    <text evidence="2">The sequence shown here is derived from an EMBL/GenBank/DDBJ whole genome shotgun (WGS) entry which is preliminary data.</text>
</comment>
<organism evidence="2 3">
    <name type="scientific">Smittium culicis</name>
    <dbReference type="NCBI Taxonomy" id="133412"/>
    <lineage>
        <taxon>Eukaryota</taxon>
        <taxon>Fungi</taxon>
        <taxon>Fungi incertae sedis</taxon>
        <taxon>Zoopagomycota</taxon>
        <taxon>Kickxellomycotina</taxon>
        <taxon>Harpellomycetes</taxon>
        <taxon>Harpellales</taxon>
        <taxon>Legeriomycetaceae</taxon>
        <taxon>Smittium</taxon>
    </lineage>
</organism>
<keyword evidence="3" id="KW-1185">Reference proteome</keyword>
<sequence length="23" mass="2357">MMVAIGGRSWMRQGSVGGSSNGM</sequence>
<evidence type="ECO:0000313" key="2">
    <source>
        <dbReference type="EMBL" id="OMJ21683.1"/>
    </source>
</evidence>
<proteinExistence type="predicted"/>
<accession>A0A1R1Y443</accession>